<dbReference type="PANTHER" id="PTHR44464:SF1">
    <property type="entry name" value="WD REPEAT-CONTAINING PROTEIN 17"/>
    <property type="match status" value="1"/>
</dbReference>
<dbReference type="InterPro" id="IPR015943">
    <property type="entry name" value="WD40/YVTN_repeat-like_dom_sf"/>
</dbReference>
<accession>A0ABQ5KYW2</accession>
<organism evidence="1 2">
    <name type="scientific">Aduncisulcus paluster</name>
    <dbReference type="NCBI Taxonomy" id="2918883"/>
    <lineage>
        <taxon>Eukaryota</taxon>
        <taxon>Metamonada</taxon>
        <taxon>Carpediemonas-like organisms</taxon>
        <taxon>Aduncisulcus</taxon>
    </lineage>
</organism>
<reference evidence="1" key="1">
    <citation type="submission" date="2022-03" db="EMBL/GenBank/DDBJ databases">
        <title>Draft genome sequence of Aduncisulcus paluster, a free-living microaerophilic Fornicata.</title>
        <authorList>
            <person name="Yuyama I."/>
            <person name="Kume K."/>
            <person name="Tamura T."/>
            <person name="Inagaki Y."/>
            <person name="Hashimoto T."/>
        </authorList>
    </citation>
    <scope>NUCLEOTIDE SEQUENCE</scope>
    <source>
        <strain evidence="1">NY0171</strain>
    </source>
</reference>
<dbReference type="EMBL" id="BQXS01011277">
    <property type="protein sequence ID" value="GKT36659.1"/>
    <property type="molecule type" value="Genomic_DNA"/>
</dbReference>
<comment type="caution">
    <text evidence="1">The sequence shown here is derived from an EMBL/GenBank/DDBJ whole genome shotgun (WGS) entry which is preliminary data.</text>
</comment>
<evidence type="ECO:0000313" key="1">
    <source>
        <dbReference type="EMBL" id="GKT36659.1"/>
    </source>
</evidence>
<name>A0ABQ5KYW2_9EUKA</name>
<protein>
    <submittedName>
        <fullName evidence="1">Uncharacterized protein</fullName>
    </submittedName>
</protein>
<dbReference type="InterPro" id="IPR001680">
    <property type="entry name" value="WD40_rpt"/>
</dbReference>
<dbReference type="Proteomes" id="UP001057375">
    <property type="component" value="Unassembled WGS sequence"/>
</dbReference>
<dbReference type="Gene3D" id="2.130.10.10">
    <property type="entry name" value="YVTN repeat-like/Quinoprotein amine dehydrogenase"/>
    <property type="match status" value="2"/>
</dbReference>
<keyword evidence="2" id="KW-1185">Reference proteome</keyword>
<gene>
    <name evidence="1" type="ORF">ADUPG1_009583</name>
</gene>
<sequence length="1614" mass="177108">MLGSLSVTKSILPGVQAKYTTSVSACTNRFVQTSSTFCYVFDYSTADKEPTLIASITGKKKQIIIGAAISSSTPDVVAISFLNPCQVCVYSLNLPYKTPKGLFQLNLNPDDYSYDYVRVLAFHETKNYLYLGTQNGRVLHINTDQYLRKDKKHERSAHIIFSTDGAITSLCVDKTTFGAVVGTASCKAIFIAPESEFYEHAGNMKKLAEHKKMFPSVDKEFWNSVVLLKEGDDERNHCPPDDSYPVVSSVAIDPVSNGMVVVATSAGTLYLYDMYAAARDAASSITSVSVSPLTSFRRGPSGQTSICFSVGEVGCFYVCDVSVGVIRKYTPSSPSPLSLAKLADCGIFSCICVCGNRMLLCCIDGRIRIIDMVSTVCVHEGNPAHTHPPLAFTSLESGEHLFSCGMDGTVRQWSHSLENTHSMFLHGSGKASGGRVVSGMLPPSMNSHATCMAVSSGERVQGKTSGVHRDTVSGMMVVGKGNGEVLLYDLQTKHVMGLIGQMKGSCVSVDINKKTIHLVAVSDNTGEVSIFRIKEHTGVVLGSDVKLENIGISVKPVPKIEFKNISTMNDTISSQYGYSFREMPSPPSEVGSVDPSNVTYAGLCHLSFSSCGGWLFLSSGPFVKAVNCDGWKSETLKSNIGELYCLAAHPRGKIFAVGGRRGVSIYVINDSNHLVRIHTFAMTSTATCIYFHPHFDCVLLSGDENGVVSVLDVKEKRPIVRTQVHKSIVIGITVLSDSPYSLYTASTDGVILRLSMQGIRGISNALRLGCYDFLDSLHCFLYGKDKDGKKVDLFGGSKDSVFSPETIMSTLGIVEEDKKLIDHLIEGSTTLGAASVPTESLPWLPHFVIPHPNICDRLFKYVSGSKSKGSPSSHASSDGSMINIDAIFCQLLQFISPATQPLANNAFSPFVESGEIVKHSHARVLAVDLARKIVENKKKKRLKLVQGEKESLARMSIDRQSPLRSALALLGECGEIEEYCEQCIHNNQFLDAMAYSRGVSEEFWRSVISRIHLKVSAMSEAEKRQSGVADILPLFSILSSPEPMDVVDSLCETGERGLARAYVWSLDEISKSTPRKTDRCAVPIIKKDVADRHKTESKPMMLSPQLLKSSKSTTSLFTLSDQPPTLLSLSVAFSACLSSFSRTELLFSAAHLASVNEFLLSQHVLTISDNLISALMVHEKRSERLRRSISSDENGIAENSAYGIECDKVLSQPLVSSKFSVEANILSLLVGSCQSAPYLIPSACPYASIAIECERLGKRELAYRMALCADEYQEQIVKERSDEIKDKSDVASKTKLGSFGDGSDISCGSEFPSTALMISVRAIARGGKGIYERVVLGAGYSIAVASEPQYIRPKMNKKPLREGTLEASEVDVSSIISLVCCGKIPEAICLLSDCTWELLGKWENDMVLSYGESVFNGPWIDDSSPSPYDIHYFDPMGLNVSRILTMFMIFQNILSDPVIFSALNTVHVHHFCVANDIFALMHTHNTQQHHDATILGYTLKHFVNIHKKSESKDYTLPLSVPACEWMAYKSVEGVDKVLWEAWGGKGTWQPISSPLKMREKTNRREMIIEFTKLLHSSMSSSEKEYMCKFESVIYPRKIFQRVWKRWCSIPPNMI</sequence>
<dbReference type="SUPFAM" id="SSF50978">
    <property type="entry name" value="WD40 repeat-like"/>
    <property type="match status" value="2"/>
</dbReference>
<evidence type="ECO:0000313" key="2">
    <source>
        <dbReference type="Proteomes" id="UP001057375"/>
    </source>
</evidence>
<dbReference type="PANTHER" id="PTHR44464">
    <property type="entry name" value="WD REPEAT-CONTAINING PROTEIN 17"/>
    <property type="match status" value="1"/>
</dbReference>
<proteinExistence type="predicted"/>
<dbReference type="InterPro" id="IPR036322">
    <property type="entry name" value="WD40_repeat_dom_sf"/>
</dbReference>
<dbReference type="SMART" id="SM00320">
    <property type="entry name" value="WD40"/>
    <property type="match status" value="6"/>
</dbReference>